<feature type="transmembrane region" description="Helical" evidence="7">
    <location>
        <begin position="30"/>
        <end position="51"/>
    </location>
</feature>
<dbReference type="PANTHER" id="PTHR34584:SF1">
    <property type="entry name" value="NA(+)_H(+) ANTIPORTER SUBUNIT E1"/>
    <property type="match status" value="1"/>
</dbReference>
<reference evidence="8 9" key="1">
    <citation type="submission" date="2018-04" db="EMBL/GenBank/DDBJ databases">
        <title>Genomic Encyclopedia of Archaeal and Bacterial Type Strains, Phase II (KMG-II): from individual species to whole genera.</title>
        <authorList>
            <person name="Goeker M."/>
        </authorList>
    </citation>
    <scope>NUCLEOTIDE SEQUENCE [LARGE SCALE GENOMIC DNA]</scope>
    <source>
        <strain evidence="8 9">DSM 100162</strain>
    </source>
</reference>
<evidence type="ECO:0000256" key="5">
    <source>
        <dbReference type="ARBA" id="ARBA00022989"/>
    </source>
</evidence>
<evidence type="ECO:0000256" key="2">
    <source>
        <dbReference type="ARBA" id="ARBA00006228"/>
    </source>
</evidence>
<evidence type="ECO:0000256" key="1">
    <source>
        <dbReference type="ARBA" id="ARBA00004651"/>
    </source>
</evidence>
<keyword evidence="6 7" id="KW-0472">Membrane</keyword>
<organism evidence="8 9">
    <name type="scientific">Pontibacter mucosus</name>
    <dbReference type="NCBI Taxonomy" id="1649266"/>
    <lineage>
        <taxon>Bacteria</taxon>
        <taxon>Pseudomonadati</taxon>
        <taxon>Bacteroidota</taxon>
        <taxon>Cytophagia</taxon>
        <taxon>Cytophagales</taxon>
        <taxon>Hymenobacteraceae</taxon>
        <taxon>Pontibacter</taxon>
    </lineage>
</organism>
<dbReference type="EMBL" id="QBKI01000003">
    <property type="protein sequence ID" value="PTX20336.1"/>
    <property type="molecule type" value="Genomic_DNA"/>
</dbReference>
<sequence>MRLLLIHTILAAFVAYFAFQHPITSGVPYTAISATLLFAAVMGTLWLSTYFYRRTYFRKLPKLLYFILFFIKELLVANLKIAYDIITPRFRIQPTVMAFPLTVKTDLEISLLANLLGLTPGTLSIDVSEDRTTLYVHTLYLKHGNLESLKQHIKNGYERRILELTA</sequence>
<proteinExistence type="inferred from homology"/>
<protein>
    <submittedName>
        <fullName evidence="8">Multicomponent Na+:H+ antiporter subunit E</fullName>
    </submittedName>
</protein>
<dbReference type="AlphaFoldDB" id="A0A2T5YLX8"/>
<keyword evidence="9" id="KW-1185">Reference proteome</keyword>
<gene>
    <name evidence="8" type="ORF">C8N40_103413</name>
</gene>
<dbReference type="Proteomes" id="UP000244225">
    <property type="component" value="Unassembled WGS sequence"/>
</dbReference>
<keyword evidence="4 7" id="KW-0812">Transmembrane</keyword>
<dbReference type="OrthoDB" id="9800498at2"/>
<keyword evidence="5 7" id="KW-1133">Transmembrane helix</keyword>
<dbReference type="InterPro" id="IPR002758">
    <property type="entry name" value="Cation_antiport_E"/>
</dbReference>
<dbReference type="PANTHER" id="PTHR34584">
    <property type="entry name" value="NA(+)/H(+) ANTIPORTER SUBUNIT E1"/>
    <property type="match status" value="1"/>
</dbReference>
<evidence type="ECO:0000256" key="7">
    <source>
        <dbReference type="SAM" id="Phobius"/>
    </source>
</evidence>
<comment type="caution">
    <text evidence="8">The sequence shown here is derived from an EMBL/GenBank/DDBJ whole genome shotgun (WGS) entry which is preliminary data.</text>
</comment>
<evidence type="ECO:0000256" key="4">
    <source>
        <dbReference type="ARBA" id="ARBA00022692"/>
    </source>
</evidence>
<keyword evidence="3" id="KW-1003">Cell membrane</keyword>
<evidence type="ECO:0000256" key="6">
    <source>
        <dbReference type="ARBA" id="ARBA00023136"/>
    </source>
</evidence>
<accession>A0A2T5YLX8</accession>
<dbReference type="GO" id="GO:0005886">
    <property type="term" value="C:plasma membrane"/>
    <property type="evidence" value="ECO:0007669"/>
    <property type="project" value="UniProtKB-SubCell"/>
</dbReference>
<evidence type="ECO:0000256" key="3">
    <source>
        <dbReference type="ARBA" id="ARBA00022475"/>
    </source>
</evidence>
<comment type="subcellular location">
    <subcellularLocation>
        <location evidence="1">Cell membrane</location>
        <topology evidence="1">Multi-pass membrane protein</topology>
    </subcellularLocation>
</comment>
<feature type="transmembrane region" description="Helical" evidence="7">
    <location>
        <begin position="63"/>
        <end position="83"/>
    </location>
</feature>
<dbReference type="RefSeq" id="WP_108211333.1">
    <property type="nucleotide sequence ID" value="NZ_QBKI01000003.1"/>
</dbReference>
<name>A0A2T5YLX8_9BACT</name>
<dbReference type="PIRSF" id="PIRSF019239">
    <property type="entry name" value="MrpE"/>
    <property type="match status" value="1"/>
</dbReference>
<comment type="similarity">
    <text evidence="2">Belongs to the CPA3 antiporters (TC 2.A.63) subunit E family.</text>
</comment>
<dbReference type="Pfam" id="PF01899">
    <property type="entry name" value="MNHE"/>
    <property type="match status" value="1"/>
</dbReference>
<evidence type="ECO:0000313" key="9">
    <source>
        <dbReference type="Proteomes" id="UP000244225"/>
    </source>
</evidence>
<dbReference type="GO" id="GO:0008324">
    <property type="term" value="F:monoatomic cation transmembrane transporter activity"/>
    <property type="evidence" value="ECO:0007669"/>
    <property type="project" value="InterPro"/>
</dbReference>
<evidence type="ECO:0000313" key="8">
    <source>
        <dbReference type="EMBL" id="PTX20336.1"/>
    </source>
</evidence>